<evidence type="ECO:0000313" key="4">
    <source>
        <dbReference type="Proteomes" id="UP000000763"/>
    </source>
</evidence>
<reference evidence="2" key="4">
    <citation type="journal article" date="2006" name="Nucleic Acids Res.">
        <title>The Rice Annotation Project Database (RAP-DB): hub for Oryza sativa ssp. japonica genome information.</title>
        <authorList>
            <person name="Ohyanagi H."/>
            <person name="Tanaka T."/>
            <person name="Sakai H."/>
            <person name="Shigemoto Y."/>
            <person name="Yamaguchi K."/>
            <person name="Habara T."/>
            <person name="Fujii Y."/>
            <person name="Antonio B.A."/>
            <person name="Nagamura Y."/>
            <person name="Imanishi T."/>
            <person name="Ikeo K."/>
            <person name="Itoh T."/>
            <person name="Gojobori T."/>
            <person name="Sasaki T."/>
        </authorList>
    </citation>
    <scope>NUCLEOTIDE SEQUENCE</scope>
</reference>
<dbReference type="EMBL" id="CM000144">
    <property type="protein sequence ID" value="EEE66560.1"/>
    <property type="molecule type" value="Genomic_DNA"/>
</dbReference>
<dbReference type="EMBL" id="AP008213">
    <property type="protein sequence ID" value="BAH93783.1"/>
    <property type="molecule type" value="Genomic_DNA"/>
</dbReference>
<dbReference type="EMBL" id="AP005473">
    <property type="protein sequence ID" value="BAC57357.1"/>
    <property type="molecule type" value="Genomic_DNA"/>
</dbReference>
<organism evidence="2 4">
    <name type="scientific">Oryza sativa subsp. japonica</name>
    <name type="common">Rice</name>
    <dbReference type="NCBI Taxonomy" id="39947"/>
    <lineage>
        <taxon>Eukaryota</taxon>
        <taxon>Viridiplantae</taxon>
        <taxon>Streptophyta</taxon>
        <taxon>Embryophyta</taxon>
        <taxon>Tracheophyta</taxon>
        <taxon>Spermatophyta</taxon>
        <taxon>Magnoliopsida</taxon>
        <taxon>Liliopsida</taxon>
        <taxon>Poales</taxon>
        <taxon>Poaceae</taxon>
        <taxon>BOP clade</taxon>
        <taxon>Oryzoideae</taxon>
        <taxon>Oryzeae</taxon>
        <taxon>Oryzinae</taxon>
        <taxon>Oryza</taxon>
        <taxon>Oryza sativa</taxon>
    </lineage>
</organism>
<evidence type="ECO:0000313" key="1">
    <source>
        <dbReference type="EMBL" id="BAC57357.1"/>
    </source>
</evidence>
<reference evidence="2" key="5">
    <citation type="journal article" date="2007" name="Genome Res.">
        <title>Curated Genome Annotation of Oryza sativa ssp. japonica and Comparative Genome Analysis with Arabidopsis thaliana.</title>
        <authorList>
            <consortium name="The Rice Annotation Project (RAP)"/>
            <person name="Itoh T."/>
            <person name="Tanaka T."/>
            <person name="Barrero R.A."/>
            <person name="Yamasaki C."/>
            <person name="Fujii Y."/>
            <person name="Hilton P.B."/>
            <person name="Antonio B.A."/>
            <person name="Aono H."/>
            <person name="Apweiler R."/>
            <person name="Bruskiewich R."/>
            <person name="Bureau T."/>
            <person name="Burr F."/>
            <person name="Costa de Oliveira A."/>
            <person name="Fuks G."/>
            <person name="Habara T."/>
            <person name="Haberer G."/>
            <person name="Han B."/>
            <person name="Harada E."/>
            <person name="Hiraki A.T."/>
            <person name="Hirochika H."/>
            <person name="Hoen D."/>
            <person name="Hokari H."/>
            <person name="Hosokawa S."/>
            <person name="Hsing Y."/>
            <person name="Ikawa H."/>
            <person name="Ikeo K."/>
            <person name="Imanishi T."/>
            <person name="Ito Y."/>
            <person name="Jaiswal P."/>
            <person name="Kanno M."/>
            <person name="Kawahara Y."/>
            <person name="Kawamura T."/>
            <person name="Kawashima H."/>
            <person name="Khurana J.P."/>
            <person name="Kikuchi S."/>
            <person name="Komatsu S."/>
            <person name="Koyanagi K.O."/>
            <person name="Kubooka H."/>
            <person name="Lieberherr D."/>
            <person name="Lin Y.C."/>
            <person name="Lonsdale D."/>
            <person name="Matsumoto T."/>
            <person name="Matsuya A."/>
            <person name="McCombie W.R."/>
            <person name="Messing J."/>
            <person name="Miyao A."/>
            <person name="Mulder N."/>
            <person name="Nagamura Y."/>
            <person name="Nam J."/>
            <person name="Namiki N."/>
            <person name="Numa H."/>
            <person name="Nurimoto S."/>
            <person name="O'donovan C."/>
            <person name="Ohyanagi H."/>
            <person name="Okido T."/>
            <person name="Oota S."/>
            <person name="Osato N."/>
            <person name="Palmer L.E."/>
            <person name="Quetier F."/>
            <person name="Raghuvanshi S."/>
            <person name="Saichi N."/>
            <person name="Sakai H."/>
            <person name="Sakai Y."/>
            <person name="Sakata K."/>
            <person name="Sakurai T."/>
            <person name="Sato F."/>
            <person name="Sato Y."/>
            <person name="Schoof H."/>
            <person name="Seki M."/>
            <person name="Shibata M."/>
            <person name="Shimizu Y."/>
            <person name="Shinozaki K."/>
            <person name="Shinso Y."/>
            <person name="Singh N.K."/>
            <person name="Smith-White B."/>
            <person name="Takeda J."/>
            <person name="Tanino M."/>
            <person name="Tatusova T."/>
            <person name="Thongjuea S."/>
            <person name="Todokoro F."/>
            <person name="Tsugane M."/>
            <person name="Tyagi A.K."/>
            <person name="Vanavichit A."/>
            <person name="Wang A."/>
            <person name="Wing R.A."/>
            <person name="Yamaguchi K."/>
            <person name="Yamamoto M."/>
            <person name="Yamamoto N."/>
            <person name="Yu Y."/>
            <person name="Zhang H."/>
            <person name="Zhao Q."/>
            <person name="Higo K."/>
            <person name="Burr B."/>
            <person name="Gojobori T."/>
            <person name="Sasaki T."/>
        </authorList>
    </citation>
    <scope>NUCLEOTIDE SEQUENCE</scope>
</reference>
<reference evidence="2" key="9">
    <citation type="submission" date="2012-08" db="EMBL/GenBank/DDBJ databases">
        <title>Oryza sativa nipponbare(GA3) genomic DNA, chromosome 7.</title>
        <authorList>
            <consortium name="IRGSP(International Rice Genome Sequencing Project)"/>
        </authorList>
    </citation>
    <scope>NUCLEOTIDE SEQUENCE</scope>
</reference>
<dbReference type="KEGG" id="dosa:Os07g0146600"/>
<reference evidence="2" key="6">
    <citation type="journal article" date="2008" name="Nucleic Acids Res.">
        <title>The Rice Annotation Project Database (RAP-DB): 2008 update.</title>
        <authorList>
            <consortium name="The Rice Annotation Project (RAP)"/>
            <person name="Tanaka T."/>
            <person name="Antonio B.A."/>
            <person name="Kikuchi S."/>
            <person name="Matsumoto T."/>
            <person name="Nagamura Y."/>
            <person name="Numa H."/>
            <person name="Sakai H."/>
            <person name="Wu J."/>
            <person name="Itoh T."/>
            <person name="Sasaki T."/>
            <person name="Aono R."/>
            <person name="Fujii Y."/>
            <person name="Habara T."/>
            <person name="Harada E."/>
            <person name="Kanno M."/>
            <person name="Kawahara Y."/>
            <person name="Kawashima H."/>
            <person name="Kubooka H."/>
            <person name="Matsuya A."/>
            <person name="Nakaoka H."/>
            <person name="Saichi N."/>
            <person name="Sanbonmatsu R."/>
            <person name="Sato Y."/>
            <person name="Shinso Y."/>
            <person name="Suzuki M."/>
            <person name="Takeda J."/>
            <person name="Tanino M."/>
            <person name="Todokoro F."/>
            <person name="Yamaguchi K."/>
            <person name="Yamamoto N."/>
            <person name="Yamasaki C."/>
            <person name="Imanishi T."/>
            <person name="Okido T."/>
            <person name="Tada M."/>
            <person name="Ikeo K."/>
            <person name="Tateno Y."/>
            <person name="Gojobori T."/>
            <person name="Lin Y.C."/>
            <person name="Wei F.J."/>
            <person name="Hsing Y.I."/>
            <person name="Zhao Q."/>
            <person name="Han B."/>
            <person name="Kramer M.R."/>
            <person name="McCombie R.W."/>
            <person name="Lonsdale D."/>
            <person name="O'Donovan C.C."/>
            <person name="Whitfield E.J."/>
            <person name="Apweiler R."/>
            <person name="Koyanagi K.O."/>
            <person name="Khurana J.P."/>
            <person name="Raghuvanshi S."/>
            <person name="Singh N.K."/>
            <person name="Tyagi A.K."/>
            <person name="Haberer G."/>
            <person name="Fujisawa M."/>
            <person name="Hosokawa S."/>
            <person name="Ito Y."/>
            <person name="Ikawa H."/>
            <person name="Shibata M."/>
            <person name="Yamamoto M."/>
            <person name="Bruskiewich R.M."/>
            <person name="Hoen D.R."/>
            <person name="Bureau TE."/>
            <person name="Namiki N."/>
            <person name="Ohyanagi H."/>
            <person name="Sakai Y."/>
            <person name="Nobushima S."/>
            <person name="Sakata K."/>
            <person name="Barrero R.A."/>
            <person name="Sato Y."/>
            <person name="Souvorov A."/>
            <person name="Smith-White B."/>
            <person name="Tatusova T."/>
            <person name="An S."/>
            <person name="An G."/>
            <person name="OOta S."/>
            <person name="Fuks G."/>
            <person name="Messing J."/>
            <person name="Christie K.R."/>
            <person name="Lieberherr D."/>
            <person name="Kim H."/>
            <person name="Zuccolo A."/>
            <person name="Wing R.A."/>
            <person name="Nobuta K."/>
            <person name="Green P.J."/>
            <person name="Lu C."/>
            <person name="Meyers BC."/>
            <person name="Chaparro C."/>
            <person name="Piegu B."/>
            <person name="Panaud O."/>
            <person name="Echeverria M."/>
        </authorList>
    </citation>
    <scope>NUCLEOTIDE SEQUENCE</scope>
</reference>
<dbReference type="Proteomes" id="UP000007752">
    <property type="component" value="Chromosome 7"/>
</dbReference>
<dbReference type="Proteomes" id="UP000000763">
    <property type="component" value="Chromosome 7"/>
</dbReference>
<dbReference type="OMA" id="YDDLYWK"/>
<dbReference type="HOGENOM" id="CLU_183287_0_0_1"/>
<reference evidence="2 4" key="2">
    <citation type="journal article" date="2005" name="Nature">
        <title>The map-based sequence of the rice genome.</title>
        <authorList>
            <consortium name="International rice genome sequencing project (IRGSP)"/>
            <person name="Matsumoto T."/>
            <person name="Wu J."/>
            <person name="Kanamori H."/>
            <person name="Katayose Y."/>
            <person name="Fujisawa M."/>
            <person name="Namiki N."/>
            <person name="Mizuno H."/>
            <person name="Yamamoto K."/>
            <person name="Antonio B.A."/>
            <person name="Baba T."/>
            <person name="Sakata K."/>
            <person name="Nagamura Y."/>
            <person name="Aoki H."/>
            <person name="Arikawa K."/>
            <person name="Arita K."/>
            <person name="Bito T."/>
            <person name="Chiden Y."/>
            <person name="Fujitsuka N."/>
            <person name="Fukunaka R."/>
            <person name="Hamada M."/>
            <person name="Harada C."/>
            <person name="Hayashi A."/>
            <person name="Hijishita S."/>
            <person name="Honda M."/>
            <person name="Hosokawa S."/>
            <person name="Ichikawa Y."/>
            <person name="Idonuma A."/>
            <person name="Iijima M."/>
            <person name="Ikeda M."/>
            <person name="Ikeno M."/>
            <person name="Ito K."/>
            <person name="Ito S."/>
            <person name="Ito T."/>
            <person name="Ito Y."/>
            <person name="Ito Y."/>
            <person name="Iwabuchi A."/>
            <person name="Kamiya K."/>
            <person name="Karasawa W."/>
            <person name="Kurita K."/>
            <person name="Katagiri S."/>
            <person name="Kikuta A."/>
            <person name="Kobayashi H."/>
            <person name="Kobayashi N."/>
            <person name="Machita K."/>
            <person name="Maehara T."/>
            <person name="Masukawa M."/>
            <person name="Mizubayashi T."/>
            <person name="Mukai Y."/>
            <person name="Nagasaki H."/>
            <person name="Nagata Y."/>
            <person name="Naito S."/>
            <person name="Nakashima M."/>
            <person name="Nakama Y."/>
            <person name="Nakamichi Y."/>
            <person name="Nakamura M."/>
            <person name="Meguro A."/>
            <person name="Negishi M."/>
            <person name="Ohta I."/>
            <person name="Ohta T."/>
            <person name="Okamoto M."/>
            <person name="Ono N."/>
            <person name="Saji S."/>
            <person name="Sakaguchi M."/>
            <person name="Sakai K."/>
            <person name="Shibata M."/>
            <person name="Shimokawa T."/>
            <person name="Song J."/>
            <person name="Takazaki Y."/>
            <person name="Terasawa K."/>
            <person name="Tsugane M."/>
            <person name="Tsuji K."/>
            <person name="Ueda S."/>
            <person name="Waki K."/>
            <person name="Yamagata H."/>
            <person name="Yamamoto M."/>
            <person name="Yamamoto S."/>
            <person name="Yamane H."/>
            <person name="Yoshiki S."/>
            <person name="Yoshihara R."/>
            <person name="Yukawa K."/>
            <person name="Zhong H."/>
            <person name="Yano M."/>
            <person name="Yuan Q."/>
            <person name="Ouyang S."/>
            <person name="Liu J."/>
            <person name="Jones K.M."/>
            <person name="Gansberger K."/>
            <person name="Moffat K."/>
            <person name="Hill J."/>
            <person name="Bera J."/>
            <person name="Fadrosh D."/>
            <person name="Jin S."/>
            <person name="Johri S."/>
            <person name="Kim M."/>
            <person name="Overton L."/>
            <person name="Reardon M."/>
            <person name="Tsitrin T."/>
            <person name="Vuong H."/>
            <person name="Weaver B."/>
            <person name="Ciecko A."/>
            <person name="Tallon L."/>
            <person name="Jackson J."/>
            <person name="Pai G."/>
            <person name="Aken S.V."/>
            <person name="Utterback T."/>
            <person name="Reidmuller S."/>
            <person name="Feldblyum T."/>
            <person name="Hsiao J."/>
            <person name="Zismann V."/>
            <person name="Iobst S."/>
            <person name="de Vazeille A.R."/>
            <person name="Buell C.R."/>
            <person name="Ying K."/>
            <person name="Li Y."/>
            <person name="Lu T."/>
            <person name="Huang Y."/>
            <person name="Zhao Q."/>
            <person name="Feng Q."/>
            <person name="Zhang L."/>
            <person name="Zhu J."/>
            <person name="Weng Q."/>
            <person name="Mu J."/>
            <person name="Lu Y."/>
            <person name="Fan D."/>
            <person name="Liu Y."/>
            <person name="Guan J."/>
            <person name="Zhang Y."/>
            <person name="Yu S."/>
            <person name="Liu X."/>
            <person name="Zhang Y."/>
            <person name="Hong G."/>
            <person name="Han B."/>
            <person name="Choisne N."/>
            <person name="Demange N."/>
            <person name="Orjeda G."/>
            <person name="Samain S."/>
            <person name="Cattolico L."/>
            <person name="Pelletier E."/>
            <person name="Couloux A."/>
            <person name="Segurens B."/>
            <person name="Wincker P."/>
            <person name="D'Hont A."/>
            <person name="Scarpelli C."/>
            <person name="Weissenbach J."/>
            <person name="Salanoubat M."/>
            <person name="Quetier F."/>
            <person name="Yu Y."/>
            <person name="Kim H.R."/>
            <person name="Rambo T."/>
            <person name="Currie J."/>
            <person name="Collura K."/>
            <person name="Luo M."/>
            <person name="Yang T."/>
            <person name="Ammiraju J.S.S."/>
            <person name="Engler F."/>
            <person name="Soderlund C."/>
            <person name="Wing R.A."/>
            <person name="Palmer L.E."/>
            <person name="de la Bastide M."/>
            <person name="Spiegel L."/>
            <person name="Nascimento L."/>
            <person name="Zutavern T."/>
            <person name="O'Shaughnessy A."/>
            <person name="Dike S."/>
            <person name="Dedhia N."/>
            <person name="Preston R."/>
            <person name="Balija V."/>
            <person name="McCombie W.R."/>
            <person name="Chow T."/>
            <person name="Chen H."/>
            <person name="Chung M."/>
            <person name="Chen C."/>
            <person name="Shaw J."/>
            <person name="Wu H."/>
            <person name="Hsiao K."/>
            <person name="Chao Y."/>
            <person name="Chu M."/>
            <person name="Cheng C."/>
            <person name="Hour A."/>
            <person name="Lee P."/>
            <person name="Lin S."/>
            <person name="Lin Y."/>
            <person name="Liou J."/>
            <person name="Liu S."/>
            <person name="Hsing Y."/>
            <person name="Raghuvanshi S."/>
            <person name="Mohanty A."/>
            <person name="Bharti A.K."/>
            <person name="Gaur A."/>
            <person name="Gupta V."/>
            <person name="Kumar D."/>
            <person name="Ravi V."/>
            <person name="Vij S."/>
            <person name="Kapur A."/>
            <person name="Khurana P."/>
            <person name="Khurana P."/>
            <person name="Khurana J.P."/>
            <person name="Tyagi A.K."/>
            <person name="Gaikwad K."/>
            <person name="Singh A."/>
            <person name="Dalal V."/>
            <person name="Srivastava S."/>
            <person name="Dixit A."/>
            <person name="Pal A.K."/>
            <person name="Ghazi I.A."/>
            <person name="Yadav M."/>
            <person name="Pandit A."/>
            <person name="Bhargava A."/>
            <person name="Sureshbabu K."/>
            <person name="Batra K."/>
            <person name="Sharma T.R."/>
            <person name="Mohapatra T."/>
            <person name="Singh N.K."/>
            <person name="Messing J."/>
            <person name="Nelson A.B."/>
            <person name="Fuks G."/>
            <person name="Kavchok S."/>
            <person name="Keizer G."/>
            <person name="Linton E."/>
            <person name="Llaca V."/>
            <person name="Song R."/>
            <person name="Tanyolac B."/>
            <person name="Young S."/>
            <person name="Ho-Il K."/>
            <person name="Hahn J.H."/>
            <person name="Sangsakoo G."/>
            <person name="Vanavichit A."/>
            <person name="de Mattos Luiz.A.T."/>
            <person name="Zimmer P.D."/>
            <person name="Malone G."/>
            <person name="Dellagostin O."/>
            <person name="de Oliveira A.C."/>
            <person name="Bevan M."/>
            <person name="Bancroft I."/>
            <person name="Minx P."/>
            <person name="Cordum H."/>
            <person name="Wilson R."/>
            <person name="Cheng Z."/>
            <person name="Jin W."/>
            <person name="Jiang J."/>
            <person name="Leong S.A."/>
            <person name="Iwama H."/>
            <person name="Gojobori T."/>
            <person name="Itoh T."/>
            <person name="Niimura Y."/>
            <person name="Fujii Y."/>
            <person name="Habara T."/>
            <person name="Sakai H."/>
            <person name="Sato Y."/>
            <person name="Wilson G."/>
            <person name="Kumar K."/>
            <person name="McCouch S."/>
            <person name="Juretic N."/>
            <person name="Hoen D."/>
            <person name="Wright S."/>
            <person name="Bruskiewich R."/>
            <person name="Bureau T."/>
            <person name="Miyao A."/>
            <person name="Hirochika H."/>
            <person name="Nishikawa T."/>
            <person name="Kadowaki K."/>
            <person name="Sugiura M."/>
            <person name="Burr B."/>
            <person name="Sasaki T."/>
        </authorList>
    </citation>
    <scope>NUCLEOTIDE SEQUENCE [LARGE SCALE GENOMIC DNA]</scope>
    <source>
        <strain evidence="4">cv. Nipponbare</strain>
    </source>
</reference>
<evidence type="ECO:0000313" key="3">
    <source>
        <dbReference type="EMBL" id="EEE66560.1"/>
    </source>
</evidence>
<reference evidence="3" key="3">
    <citation type="journal article" date="2005" name="PLoS Biol.">
        <title>The genomes of Oryza sativa: a history of duplications.</title>
        <authorList>
            <person name="Yu J."/>
            <person name="Wang J."/>
            <person name="Lin W."/>
            <person name="Li S."/>
            <person name="Li H."/>
            <person name="Zhou J."/>
            <person name="Ni P."/>
            <person name="Dong W."/>
            <person name="Hu S."/>
            <person name="Zeng C."/>
            <person name="Zhang J."/>
            <person name="Zhang Y."/>
            <person name="Li R."/>
            <person name="Xu Z."/>
            <person name="Li S."/>
            <person name="Li X."/>
            <person name="Zheng H."/>
            <person name="Cong L."/>
            <person name="Lin L."/>
            <person name="Yin J."/>
            <person name="Geng J."/>
            <person name="Li G."/>
            <person name="Shi J."/>
            <person name="Liu J."/>
            <person name="Lv H."/>
            <person name="Li J."/>
            <person name="Wang J."/>
            <person name="Deng Y."/>
            <person name="Ran L."/>
            <person name="Shi X."/>
            <person name="Wang X."/>
            <person name="Wu Q."/>
            <person name="Li C."/>
            <person name="Ren X."/>
            <person name="Wang J."/>
            <person name="Wang X."/>
            <person name="Li D."/>
            <person name="Liu D."/>
            <person name="Zhang X."/>
            <person name="Ji Z."/>
            <person name="Zhao W."/>
            <person name="Sun Y."/>
            <person name="Zhang Z."/>
            <person name="Bao J."/>
            <person name="Han Y."/>
            <person name="Dong L."/>
            <person name="Ji J."/>
            <person name="Chen P."/>
            <person name="Wu S."/>
            <person name="Liu J."/>
            <person name="Xiao Y."/>
            <person name="Bu D."/>
            <person name="Tan J."/>
            <person name="Yang L."/>
            <person name="Ye C."/>
            <person name="Zhang J."/>
            <person name="Xu J."/>
            <person name="Zhou Y."/>
            <person name="Yu Y."/>
            <person name="Zhang B."/>
            <person name="Zhuang S."/>
            <person name="Wei H."/>
            <person name="Liu B."/>
            <person name="Lei M."/>
            <person name="Yu H."/>
            <person name="Li Y."/>
            <person name="Xu H."/>
            <person name="Wei S."/>
            <person name="He X."/>
            <person name="Fang L."/>
            <person name="Zhang Z."/>
            <person name="Zhang Y."/>
            <person name="Huang X."/>
            <person name="Su Z."/>
            <person name="Tong W."/>
            <person name="Li J."/>
            <person name="Tong Z."/>
            <person name="Li S."/>
            <person name="Ye J."/>
            <person name="Wang L."/>
            <person name="Fang L."/>
            <person name="Lei T."/>
            <person name="Chen C."/>
            <person name="Chen H."/>
            <person name="Xu Z."/>
            <person name="Li H."/>
            <person name="Huang H."/>
            <person name="Zhang F."/>
            <person name="Xu H."/>
            <person name="Li N."/>
            <person name="Zhao C."/>
            <person name="Li S."/>
            <person name="Dong L."/>
            <person name="Huang Y."/>
            <person name="Li L."/>
            <person name="Xi Y."/>
            <person name="Qi Q."/>
            <person name="Li W."/>
            <person name="Zhang B."/>
            <person name="Hu W."/>
            <person name="Zhang Y."/>
            <person name="Tian X."/>
            <person name="Jiao Y."/>
            <person name="Liang X."/>
            <person name="Jin J."/>
            <person name="Gao L."/>
            <person name="Zheng W."/>
            <person name="Hao B."/>
            <person name="Liu S."/>
            <person name="Wang W."/>
            <person name="Yuan L."/>
            <person name="Cao M."/>
            <person name="McDermott J."/>
            <person name="Samudrala R."/>
            <person name="Wang J."/>
            <person name="Wong G.K."/>
            <person name="Yang H."/>
        </authorList>
    </citation>
    <scope>NUCLEOTIDE SEQUENCE [LARGE SCALE GENOMIC DNA]</scope>
</reference>
<dbReference type="AlphaFoldDB" id="C7J575"/>
<accession>C7J575</accession>
<dbReference type="Gramene" id="Os07t0146300-01">
    <property type="protein sequence ID" value="Os07t0146300-01"/>
    <property type="gene ID" value="Os07g0146300"/>
</dbReference>
<proteinExistence type="predicted"/>
<evidence type="ECO:0000313" key="2">
    <source>
        <dbReference type="EMBL" id="BAH93783.1"/>
    </source>
</evidence>
<name>C7J575_ORYSJ</name>
<reference evidence="4" key="7">
    <citation type="journal article" date="2008" name="Nucleic Acids Res.">
        <title>The rice annotation project database (RAP-DB): 2008 update.</title>
        <authorList>
            <consortium name="The rice annotation project (RAP)"/>
        </authorList>
    </citation>
    <scope>GENOME REANNOTATION</scope>
    <source>
        <strain evidence="4">cv. Nipponbare</strain>
    </source>
</reference>
<protein>
    <submittedName>
        <fullName evidence="2">Os07g0146600 protein</fullName>
    </submittedName>
</protein>
<reference evidence="2" key="10">
    <citation type="submission" date="2012-08" db="EMBL/GenBank/DDBJ databases">
        <title>The Second Rice Annotation Project Meeting (RAP2).</title>
        <authorList>
            <consortium name="The Rice Annotation Project (RAP)"/>
        </authorList>
    </citation>
    <scope>NUCLEOTIDE SEQUENCE</scope>
</reference>
<reference evidence="3" key="8">
    <citation type="submission" date="2008-12" db="EMBL/GenBank/DDBJ databases">
        <title>Improved gene annotation of the rice (Oryza sativa) genomes.</title>
        <authorList>
            <person name="Wang J."/>
            <person name="Li R."/>
            <person name="Fan W."/>
            <person name="Huang Q."/>
            <person name="Zhang J."/>
            <person name="Zhou Y."/>
            <person name="Hu Y."/>
            <person name="Zi S."/>
            <person name="Li J."/>
            <person name="Ni P."/>
            <person name="Zheng H."/>
            <person name="Zhang Y."/>
            <person name="Zhao M."/>
            <person name="Hao Q."/>
            <person name="McDermott J."/>
            <person name="Samudrala R."/>
            <person name="Kristiansen K."/>
            <person name="Wong G.K.-S."/>
        </authorList>
    </citation>
    <scope>NUCLEOTIDE SEQUENCE</scope>
</reference>
<sequence>MAMRALLPKLRIPAAASRRTLPPFRSSSTASQDKLAAVKERSPQLYDDLYWKNACEREDRFERKILFYQVIFNFIAFNTSSYLFGSSSEQD</sequence>
<gene>
    <name evidence="2" type="ordered locus">Os07g0146600</name>
    <name evidence="3" type="ORF">OsJ_23082</name>
    <name evidence="1" type="ORF">OSJNBa0077B15.137</name>
</gene>
<reference evidence="1" key="1">
    <citation type="submission" date="2002-06" db="EMBL/GenBank/DDBJ databases">
        <title>Oryza sativa nipponbare(GA3) genomic DNA, chromosome 7, BAC clone:OSJNBa0077B15.</title>
        <authorList>
            <person name="Sasaki T."/>
            <person name="Matsumoto T."/>
            <person name="Katayose Y."/>
        </authorList>
    </citation>
    <scope>NUCLEOTIDE SEQUENCE</scope>
</reference>